<reference evidence="2" key="1">
    <citation type="submission" date="2016-11" db="EMBL/GenBank/DDBJ databases">
        <authorList>
            <person name="Jaros S."/>
            <person name="Januszkiewicz K."/>
            <person name="Wedrychowicz H."/>
        </authorList>
    </citation>
    <scope>NUCLEOTIDE SEQUENCE [LARGE SCALE GENOMIC DNA]</scope>
    <source>
        <strain evidence="2">Y48</strain>
    </source>
</reference>
<dbReference type="InterPro" id="IPR036388">
    <property type="entry name" value="WH-like_DNA-bd_sf"/>
</dbReference>
<protein>
    <submittedName>
        <fullName evidence="2">Uncharacterized protein</fullName>
    </submittedName>
</protein>
<dbReference type="Gene3D" id="1.10.10.10">
    <property type="entry name" value="Winged helix-like DNA-binding domain superfamily/Winged helix DNA-binding domain"/>
    <property type="match status" value="1"/>
</dbReference>
<feature type="region of interest" description="Disordered" evidence="1">
    <location>
        <begin position="45"/>
        <end position="72"/>
    </location>
</feature>
<sequence>MLSRLLDGFDGKLTSREWAIITKTSQASALRDINELIDLGALRRSDSSGRSTSYELIATSGNSVPERDITQR</sequence>
<keyword evidence="3" id="KW-1185">Reference proteome</keyword>
<organism evidence="2 3">
    <name type="scientific">Nocardia mangyaensis</name>
    <dbReference type="NCBI Taxonomy" id="2213200"/>
    <lineage>
        <taxon>Bacteria</taxon>
        <taxon>Bacillati</taxon>
        <taxon>Actinomycetota</taxon>
        <taxon>Actinomycetes</taxon>
        <taxon>Mycobacteriales</taxon>
        <taxon>Nocardiaceae</taxon>
        <taxon>Nocardia</taxon>
    </lineage>
</organism>
<dbReference type="EMBL" id="CP018082">
    <property type="protein sequence ID" value="APE34522.1"/>
    <property type="molecule type" value="Genomic_DNA"/>
</dbReference>
<dbReference type="AlphaFoldDB" id="A0A1J0VR83"/>
<evidence type="ECO:0000313" key="3">
    <source>
        <dbReference type="Proteomes" id="UP000183810"/>
    </source>
</evidence>
<feature type="compositionally biased region" description="Polar residues" evidence="1">
    <location>
        <begin position="48"/>
        <end position="63"/>
    </location>
</feature>
<evidence type="ECO:0000256" key="1">
    <source>
        <dbReference type="SAM" id="MobiDB-lite"/>
    </source>
</evidence>
<dbReference type="Proteomes" id="UP000183810">
    <property type="component" value="Chromosome"/>
</dbReference>
<dbReference type="KEGG" id="nsl:BOX37_11760"/>
<evidence type="ECO:0000313" key="2">
    <source>
        <dbReference type="EMBL" id="APE34522.1"/>
    </source>
</evidence>
<name>A0A1J0VR83_9NOCA</name>
<gene>
    <name evidence="2" type="ORF">BOX37_11760</name>
</gene>
<accession>A0A1J0VR83</accession>
<proteinExistence type="predicted"/>